<organism evidence="1 2">
    <name type="scientific">Poriferisphaera corsica</name>
    <dbReference type="NCBI Taxonomy" id="2528020"/>
    <lineage>
        <taxon>Bacteria</taxon>
        <taxon>Pseudomonadati</taxon>
        <taxon>Planctomycetota</taxon>
        <taxon>Phycisphaerae</taxon>
        <taxon>Phycisphaerales</taxon>
        <taxon>Phycisphaeraceae</taxon>
        <taxon>Poriferisphaera</taxon>
    </lineage>
</organism>
<proteinExistence type="predicted"/>
<dbReference type="EMBL" id="CP036425">
    <property type="protein sequence ID" value="QDU34048.1"/>
    <property type="molecule type" value="Genomic_DNA"/>
</dbReference>
<dbReference type="AlphaFoldDB" id="A0A517YUW6"/>
<dbReference type="KEGG" id="pcor:KS4_21100"/>
<dbReference type="Proteomes" id="UP000317369">
    <property type="component" value="Chromosome"/>
</dbReference>
<name>A0A517YUW6_9BACT</name>
<evidence type="ECO:0000313" key="2">
    <source>
        <dbReference type="Proteomes" id="UP000317369"/>
    </source>
</evidence>
<sequence length="142" mass="15753">MNFLISHISTFIIPHFKPHIFLAINQNMRTNALKQNQSNKKPAALAAGSTTSHHLSVYILQISKNVYPRHPHTFSALLTLPCHSAFIISCGLRCMPLSIPPPHVLASVRSFLLFPATAAAKLNPTLFHARIHRGTIFGSQRL</sequence>
<evidence type="ECO:0000313" key="1">
    <source>
        <dbReference type="EMBL" id="QDU34048.1"/>
    </source>
</evidence>
<reference evidence="1 2" key="1">
    <citation type="submission" date="2019-02" db="EMBL/GenBank/DDBJ databases">
        <title>Deep-cultivation of Planctomycetes and their phenomic and genomic characterization uncovers novel biology.</title>
        <authorList>
            <person name="Wiegand S."/>
            <person name="Jogler M."/>
            <person name="Boedeker C."/>
            <person name="Pinto D."/>
            <person name="Vollmers J."/>
            <person name="Rivas-Marin E."/>
            <person name="Kohn T."/>
            <person name="Peeters S.H."/>
            <person name="Heuer A."/>
            <person name="Rast P."/>
            <person name="Oberbeckmann S."/>
            <person name="Bunk B."/>
            <person name="Jeske O."/>
            <person name="Meyerdierks A."/>
            <person name="Storesund J.E."/>
            <person name="Kallscheuer N."/>
            <person name="Luecker S."/>
            <person name="Lage O.M."/>
            <person name="Pohl T."/>
            <person name="Merkel B.J."/>
            <person name="Hornburger P."/>
            <person name="Mueller R.-W."/>
            <person name="Bruemmer F."/>
            <person name="Labrenz M."/>
            <person name="Spormann A.M."/>
            <person name="Op den Camp H."/>
            <person name="Overmann J."/>
            <person name="Amann R."/>
            <person name="Jetten M.S.M."/>
            <person name="Mascher T."/>
            <person name="Medema M.H."/>
            <person name="Devos D.P."/>
            <person name="Kaster A.-K."/>
            <person name="Ovreas L."/>
            <person name="Rohde M."/>
            <person name="Galperin M.Y."/>
            <person name="Jogler C."/>
        </authorList>
    </citation>
    <scope>NUCLEOTIDE SEQUENCE [LARGE SCALE GENOMIC DNA]</scope>
    <source>
        <strain evidence="1 2">KS4</strain>
    </source>
</reference>
<keyword evidence="2" id="KW-1185">Reference proteome</keyword>
<accession>A0A517YUW6</accession>
<protein>
    <submittedName>
        <fullName evidence="1">Uncharacterized protein</fullName>
    </submittedName>
</protein>
<gene>
    <name evidence="1" type="ORF">KS4_21100</name>
</gene>